<comment type="caution">
    <text evidence="14">The sequence shown here is derived from an EMBL/GenBank/DDBJ whole genome shotgun (WGS) entry which is preliminary data.</text>
</comment>
<evidence type="ECO:0000256" key="4">
    <source>
        <dbReference type="ARBA" id="ARBA00022553"/>
    </source>
</evidence>
<dbReference type="GO" id="GO:0004673">
    <property type="term" value="F:protein histidine kinase activity"/>
    <property type="evidence" value="ECO:0007669"/>
    <property type="project" value="UniProtKB-EC"/>
</dbReference>
<dbReference type="InterPro" id="IPR000014">
    <property type="entry name" value="PAS"/>
</dbReference>
<dbReference type="InterPro" id="IPR035965">
    <property type="entry name" value="PAS-like_dom_sf"/>
</dbReference>
<dbReference type="Pfam" id="PF08448">
    <property type="entry name" value="PAS_4"/>
    <property type="match status" value="2"/>
</dbReference>
<dbReference type="EMBL" id="JAJOZR010000009">
    <property type="protein sequence ID" value="MCD7110447.1"/>
    <property type="molecule type" value="Genomic_DNA"/>
</dbReference>
<accession>A0A9X1NSP1</accession>
<keyword evidence="5" id="KW-0285">Flavoprotein</keyword>
<dbReference type="NCBIfam" id="TIGR00229">
    <property type="entry name" value="sensory_box"/>
    <property type="match status" value="1"/>
</dbReference>
<dbReference type="InterPro" id="IPR011102">
    <property type="entry name" value="Sig_transdc_His_kinase_HWE"/>
</dbReference>
<comment type="catalytic activity">
    <reaction evidence="1">
        <text>ATP + protein L-histidine = ADP + protein N-phospho-L-histidine.</text>
        <dbReference type="EC" id="2.7.13.3"/>
    </reaction>
</comment>
<keyword evidence="7" id="KW-0808">Transferase</keyword>
<evidence type="ECO:0000259" key="13">
    <source>
        <dbReference type="PROSITE" id="PS50113"/>
    </source>
</evidence>
<dbReference type="PANTHER" id="PTHR41523:SF7">
    <property type="entry name" value="HISTIDINE KINASE"/>
    <property type="match status" value="1"/>
</dbReference>
<evidence type="ECO:0000256" key="3">
    <source>
        <dbReference type="ARBA" id="ARBA00021740"/>
    </source>
</evidence>
<evidence type="ECO:0000256" key="2">
    <source>
        <dbReference type="ARBA" id="ARBA00012438"/>
    </source>
</evidence>
<dbReference type="PROSITE" id="PS50113">
    <property type="entry name" value="PAC"/>
    <property type="match status" value="1"/>
</dbReference>
<name>A0A9X1NSP1_9HYPH</name>
<dbReference type="InterPro" id="IPR036890">
    <property type="entry name" value="HATPase_C_sf"/>
</dbReference>
<keyword evidence="12" id="KW-0843">Virulence</keyword>
<keyword evidence="8" id="KW-0677">Repeat</keyword>
<evidence type="ECO:0000313" key="15">
    <source>
        <dbReference type="Proteomes" id="UP001139089"/>
    </source>
</evidence>
<dbReference type="Proteomes" id="UP001139089">
    <property type="component" value="Unassembled WGS sequence"/>
</dbReference>
<dbReference type="InterPro" id="IPR013656">
    <property type="entry name" value="PAS_4"/>
</dbReference>
<gene>
    <name evidence="14" type="ORF">LRX75_15535</name>
</gene>
<evidence type="ECO:0000256" key="11">
    <source>
        <dbReference type="ARBA" id="ARBA00022840"/>
    </source>
</evidence>
<evidence type="ECO:0000256" key="12">
    <source>
        <dbReference type="ARBA" id="ARBA00023026"/>
    </source>
</evidence>
<evidence type="ECO:0000256" key="8">
    <source>
        <dbReference type="ARBA" id="ARBA00022737"/>
    </source>
</evidence>
<keyword evidence="4" id="KW-0597">Phosphoprotein</keyword>
<keyword evidence="6" id="KW-0288">FMN</keyword>
<dbReference type="GO" id="GO:0005524">
    <property type="term" value="F:ATP binding"/>
    <property type="evidence" value="ECO:0007669"/>
    <property type="project" value="UniProtKB-KW"/>
</dbReference>
<dbReference type="Pfam" id="PF07536">
    <property type="entry name" value="HWE_HK"/>
    <property type="match status" value="1"/>
</dbReference>
<dbReference type="Gene3D" id="3.30.450.20">
    <property type="entry name" value="PAS domain"/>
    <property type="match status" value="2"/>
</dbReference>
<dbReference type="RefSeq" id="WP_231815653.1">
    <property type="nucleotide sequence ID" value="NZ_JAJOZR010000009.1"/>
</dbReference>
<evidence type="ECO:0000256" key="9">
    <source>
        <dbReference type="ARBA" id="ARBA00022741"/>
    </source>
</evidence>
<keyword evidence="10" id="KW-0418">Kinase</keyword>
<dbReference type="AlphaFoldDB" id="A0A9X1NSP1"/>
<dbReference type="PANTHER" id="PTHR41523">
    <property type="entry name" value="TWO-COMPONENT SYSTEM SENSOR PROTEIN"/>
    <property type="match status" value="1"/>
</dbReference>
<evidence type="ECO:0000256" key="6">
    <source>
        <dbReference type="ARBA" id="ARBA00022643"/>
    </source>
</evidence>
<feature type="domain" description="PAC" evidence="13">
    <location>
        <begin position="235"/>
        <end position="290"/>
    </location>
</feature>
<dbReference type="SUPFAM" id="SSF55785">
    <property type="entry name" value="PYP-like sensor domain (PAS domain)"/>
    <property type="match status" value="2"/>
</dbReference>
<evidence type="ECO:0000256" key="5">
    <source>
        <dbReference type="ARBA" id="ARBA00022630"/>
    </source>
</evidence>
<organism evidence="14 15">
    <name type="scientific">Rhizobium quercicola</name>
    <dbReference type="NCBI Taxonomy" id="2901226"/>
    <lineage>
        <taxon>Bacteria</taxon>
        <taxon>Pseudomonadati</taxon>
        <taxon>Pseudomonadota</taxon>
        <taxon>Alphaproteobacteria</taxon>
        <taxon>Hyphomicrobiales</taxon>
        <taxon>Rhizobiaceae</taxon>
        <taxon>Rhizobium/Agrobacterium group</taxon>
        <taxon>Rhizobium</taxon>
    </lineage>
</organism>
<evidence type="ECO:0000256" key="10">
    <source>
        <dbReference type="ARBA" id="ARBA00022777"/>
    </source>
</evidence>
<proteinExistence type="predicted"/>
<dbReference type="EC" id="2.7.13.3" evidence="2"/>
<evidence type="ECO:0000256" key="1">
    <source>
        <dbReference type="ARBA" id="ARBA00000085"/>
    </source>
</evidence>
<dbReference type="Gene3D" id="3.30.565.10">
    <property type="entry name" value="Histidine kinase-like ATPase, C-terminal domain"/>
    <property type="match status" value="1"/>
</dbReference>
<keyword evidence="15" id="KW-1185">Reference proteome</keyword>
<dbReference type="InterPro" id="IPR000700">
    <property type="entry name" value="PAS-assoc_C"/>
</dbReference>
<dbReference type="SMART" id="SM00911">
    <property type="entry name" value="HWE_HK"/>
    <property type="match status" value="1"/>
</dbReference>
<evidence type="ECO:0000313" key="14">
    <source>
        <dbReference type="EMBL" id="MCD7110447.1"/>
    </source>
</evidence>
<sequence length="486" mass="53999">MFPANPDCGKLFDEMDWSRTPLGAREDWSVELKTLTNVMLGSLQPMLIVWGPQQVTLYNDGYAVMCGHRHPAAFGHSFRALWHDIWDAVEPIITAAYDGRGTSMDDIEFTMHRNGYPEETHFAFSYTPVRDPWGTVLGMFCACTEITAQVMARRAERTQRERFRQVFELSPGGIAMLVGPNHVFDYANEDYYAMIGVGRDIIGKTVAEAVTEVVRQGFIDILDGVYRTGESFIARDLPIQLNRGPDGEMQHRLIDLVYQAMRQEDGTINGILVQARDVTDLRAEEASRELLSHELGHRLKNQLAMVQAIASQTLRNAPDIASARQRLSERLAVLSAAHDTILEGGRGTSTVRQLVQQMTDLHDDPAAPRFVTTGPNLKIGSRPSLSLSLILHELATNAVKHGALSVSTGSVDLRWRVVMPEADRFEMIWTERGGPTVAEPRVKGSGSRLISAGLNGTSDGHVEMTYAPEGLRCLVTADLESFQREH</sequence>
<protein>
    <recommendedName>
        <fullName evidence="3">Blue-light-activated histidine kinase</fullName>
        <ecNumber evidence="2">2.7.13.3</ecNumber>
    </recommendedName>
</protein>
<evidence type="ECO:0000256" key="7">
    <source>
        <dbReference type="ARBA" id="ARBA00022679"/>
    </source>
</evidence>
<keyword evidence="9" id="KW-0547">Nucleotide-binding</keyword>
<keyword evidence="11" id="KW-0067">ATP-binding</keyword>
<reference evidence="14" key="1">
    <citation type="submission" date="2021-12" db="EMBL/GenBank/DDBJ databases">
        <authorList>
            <person name="Li Y."/>
        </authorList>
    </citation>
    <scope>NUCLEOTIDE SEQUENCE</scope>
    <source>
        <strain evidence="14">DKSPLA3</strain>
    </source>
</reference>